<evidence type="ECO:0008006" key="3">
    <source>
        <dbReference type="Google" id="ProtNLM"/>
    </source>
</evidence>
<keyword evidence="2" id="KW-1185">Reference proteome</keyword>
<proteinExistence type="predicted"/>
<comment type="caution">
    <text evidence="1">The sequence shown here is derived from an EMBL/GenBank/DDBJ whole genome shotgun (WGS) entry which is preliminary data.</text>
</comment>
<name>A0A7U7G8L6_9GAMM</name>
<reference evidence="1 2" key="1">
    <citation type="journal article" date="2014" name="ISME J.">
        <title>Candidatus Competibacter-lineage genomes retrieved from metagenomes reveal functional metabolic diversity.</title>
        <authorList>
            <person name="McIlroy S.J."/>
            <person name="Albertsen M."/>
            <person name="Andresen E.K."/>
            <person name="Saunders A.M."/>
            <person name="Kristiansen R."/>
            <person name="Stokholm-Bjerregaard M."/>
            <person name="Nielsen K.L."/>
            <person name="Nielsen P.H."/>
        </authorList>
    </citation>
    <scope>NUCLEOTIDE SEQUENCE [LARGE SCALE GENOMIC DNA]</scope>
    <source>
        <strain evidence="1 2">Run_B_J11</strain>
    </source>
</reference>
<evidence type="ECO:0000313" key="2">
    <source>
        <dbReference type="Proteomes" id="UP000019184"/>
    </source>
</evidence>
<dbReference type="EMBL" id="CBTK010000035">
    <property type="protein sequence ID" value="CDH43708.1"/>
    <property type="molecule type" value="Genomic_DNA"/>
</dbReference>
<dbReference type="InterPro" id="IPR010865">
    <property type="entry name" value="DUF1499"/>
</dbReference>
<accession>A0A7U7G8L6</accession>
<protein>
    <recommendedName>
        <fullName evidence="3">DUF1499 domain-containing protein</fullName>
    </recommendedName>
</protein>
<dbReference type="RefSeq" id="WP_034430776.1">
    <property type="nucleotide sequence ID" value="NZ_CBTK010000035.1"/>
</dbReference>
<dbReference type="Proteomes" id="UP000019184">
    <property type="component" value="Unassembled WGS sequence"/>
</dbReference>
<dbReference type="AlphaFoldDB" id="A0A7U7G8L6"/>
<dbReference type="PANTHER" id="PTHR34801:SF6">
    <property type="entry name" value="SLL1620 PROTEIN"/>
    <property type="match status" value="1"/>
</dbReference>
<dbReference type="OrthoDB" id="9793534at2"/>
<dbReference type="PIRSF" id="PIRSF026426">
    <property type="entry name" value="DUF1499"/>
    <property type="match status" value="1"/>
</dbReference>
<organism evidence="1 2">
    <name type="scientific">Candidatus Contendobacter odensis Run_B_J11</name>
    <dbReference type="NCBI Taxonomy" id="1400861"/>
    <lineage>
        <taxon>Bacteria</taxon>
        <taxon>Pseudomonadati</taxon>
        <taxon>Pseudomonadota</taxon>
        <taxon>Gammaproteobacteria</taxon>
        <taxon>Candidatus Competibacteraceae</taxon>
        <taxon>Candidatus Contendibacter</taxon>
    </lineage>
</organism>
<dbReference type="PANTHER" id="PTHR34801">
    <property type="entry name" value="EXPRESSED PROTEIN"/>
    <property type="match status" value="1"/>
</dbReference>
<dbReference type="Pfam" id="PF07386">
    <property type="entry name" value="DUF1499"/>
    <property type="match status" value="1"/>
</dbReference>
<sequence>MCKQLWAGRLVIVAALALNGCSGGRPPLNLGVTEGRLAPCPDSPNCVSSQAADENQRIEALRYTGDTTQARNRLLAVLNRMERVHLRQADADYLHAEFSSAWFGFIDDVEFQFNPPGVIQARSASRTGYYDFGVNRERVNAIRAQFDAPR</sequence>
<evidence type="ECO:0000313" key="1">
    <source>
        <dbReference type="EMBL" id="CDH43708.1"/>
    </source>
</evidence>
<gene>
    <name evidence="1" type="ORF">BN874_130033</name>
</gene>